<keyword evidence="1" id="KW-0472">Membrane</keyword>
<organism evidence="2 3">
    <name type="scientific">Plasmodium vivax</name>
    <name type="common">malaria parasite P. vivax</name>
    <dbReference type="NCBI Taxonomy" id="5855"/>
    <lineage>
        <taxon>Eukaryota</taxon>
        <taxon>Sar</taxon>
        <taxon>Alveolata</taxon>
        <taxon>Apicomplexa</taxon>
        <taxon>Aconoidasida</taxon>
        <taxon>Haemosporida</taxon>
        <taxon>Plasmodiidae</taxon>
        <taxon>Plasmodium</taxon>
        <taxon>Plasmodium (Plasmodium)</taxon>
    </lineage>
</organism>
<evidence type="ECO:0000256" key="1">
    <source>
        <dbReference type="SAM" id="Phobius"/>
    </source>
</evidence>
<feature type="transmembrane region" description="Helical" evidence="1">
    <location>
        <begin position="317"/>
        <end position="341"/>
    </location>
</feature>
<sequence length="384" mass="44469">MAEAVLKELPSEVFYKALNDNGNDNGDGNKCSMACESIETGLEQEKIKQICTKLEKKVCYVKNYHKDKSSFFQKHCYDLNYWLYKEVTKELGENDKNIYPIFEKIQNQWKNINRNGKSNDSDKICMPELQLFKTGLFEHMKKLLDYFENFERFKTEMGKSNTQPNDYCENIKKCIPLYFTFKRLCQIINNDICKKYLKENDKYNPEELLSNLSCMQGGEYDVNLDMNLITEMIKTYSSGIGNMLPGFSNFLPGLGSIFPGLGSLFTGNLQGMFMNSIYDLMQQGFKNSGLETLYNKIKSYTNIFYSEDFQTYGIPSLFALGCLIFLFIIYKCCGCLPCCCISKRRKKRRKRLSDLDTSELMSAPLGFPSPMLPMNPYGLRYQPM</sequence>
<proteinExistence type="predicted"/>
<name>A0A8S4HNP6_PLAVI</name>
<gene>
    <name evidence="2" type="ORF">PVW1_030030100</name>
</gene>
<dbReference type="InterPro" id="IPR008780">
    <property type="entry name" value="Plasmodium_Vir"/>
</dbReference>
<dbReference type="VEuPathDB" id="PlasmoDB:PVPAM_000013100"/>
<keyword evidence="1" id="KW-1133">Transmembrane helix</keyword>
<comment type="caution">
    <text evidence="2">The sequence shown here is derived from an EMBL/GenBank/DDBJ whole genome shotgun (WGS) entry which is preliminary data.</text>
</comment>
<dbReference type="AlphaFoldDB" id="A0A8S4HNP6"/>
<evidence type="ECO:0000313" key="3">
    <source>
        <dbReference type="Proteomes" id="UP000779233"/>
    </source>
</evidence>
<dbReference type="Pfam" id="PF05795">
    <property type="entry name" value="Plasmodium_Vir"/>
    <property type="match status" value="1"/>
</dbReference>
<protein>
    <submittedName>
        <fullName evidence="2">(malaria parasite P. vivax) hypothetical protein</fullName>
    </submittedName>
</protein>
<keyword evidence="1" id="KW-0812">Transmembrane</keyword>
<evidence type="ECO:0000313" key="2">
    <source>
        <dbReference type="EMBL" id="CAG9483611.1"/>
    </source>
</evidence>
<dbReference type="Proteomes" id="UP000779233">
    <property type="component" value="Unassembled WGS sequence"/>
</dbReference>
<reference evidence="2" key="1">
    <citation type="submission" date="2021-09" db="EMBL/GenBank/DDBJ databases">
        <authorList>
            <consortium name="Pathogen Informatics"/>
        </authorList>
    </citation>
    <scope>NUCLEOTIDE SEQUENCE</scope>
    <source>
        <strain evidence="2">PvW1</strain>
    </source>
</reference>
<dbReference type="EMBL" id="CAJZCX010000014">
    <property type="protein sequence ID" value="CAG9483611.1"/>
    <property type="molecule type" value="Genomic_DNA"/>
</dbReference>
<accession>A0A8S4HNP6</accession>